<evidence type="ECO:0000256" key="7">
    <source>
        <dbReference type="ARBA" id="ARBA00023065"/>
    </source>
</evidence>
<feature type="compositionally biased region" description="Polar residues" evidence="10">
    <location>
        <begin position="185"/>
        <end position="198"/>
    </location>
</feature>
<feature type="domain" description="Transient receptor ion channel" evidence="12">
    <location>
        <begin position="465"/>
        <end position="522"/>
    </location>
</feature>
<feature type="transmembrane region" description="Helical" evidence="11">
    <location>
        <begin position="612"/>
        <end position="637"/>
    </location>
</feature>
<evidence type="ECO:0000256" key="1">
    <source>
        <dbReference type="ARBA" id="ARBA00004141"/>
    </source>
</evidence>
<evidence type="ECO:0000256" key="11">
    <source>
        <dbReference type="SAM" id="Phobius"/>
    </source>
</evidence>
<keyword evidence="4" id="KW-0677">Repeat</keyword>
<evidence type="ECO:0000256" key="5">
    <source>
        <dbReference type="ARBA" id="ARBA00022989"/>
    </source>
</evidence>
<feature type="region of interest" description="Disordered" evidence="10">
    <location>
        <begin position="30"/>
        <end position="300"/>
    </location>
</feature>
<evidence type="ECO:0000259" key="12">
    <source>
        <dbReference type="SMART" id="SM01420"/>
    </source>
</evidence>
<dbReference type="OrthoDB" id="2373987at2759"/>
<dbReference type="SMART" id="SM01420">
    <property type="entry name" value="TRP_2"/>
    <property type="match status" value="1"/>
</dbReference>
<dbReference type="GO" id="GO:0005886">
    <property type="term" value="C:plasma membrane"/>
    <property type="evidence" value="ECO:0007669"/>
    <property type="project" value="TreeGrafter"/>
</dbReference>
<evidence type="ECO:0000256" key="4">
    <source>
        <dbReference type="ARBA" id="ARBA00022737"/>
    </source>
</evidence>
<evidence type="ECO:0000256" key="6">
    <source>
        <dbReference type="ARBA" id="ARBA00023043"/>
    </source>
</evidence>
<evidence type="ECO:0000256" key="3">
    <source>
        <dbReference type="ARBA" id="ARBA00022692"/>
    </source>
</evidence>
<dbReference type="PRINTS" id="PR01097">
    <property type="entry name" value="TRNSRECEPTRP"/>
</dbReference>
<feature type="compositionally biased region" description="Pro residues" evidence="10">
    <location>
        <begin position="256"/>
        <end position="277"/>
    </location>
</feature>
<keyword evidence="3 11" id="KW-0812">Transmembrane</keyword>
<keyword evidence="14" id="KW-0675">Receptor</keyword>
<dbReference type="GO" id="GO:0034703">
    <property type="term" value="C:cation channel complex"/>
    <property type="evidence" value="ECO:0007669"/>
    <property type="project" value="TreeGrafter"/>
</dbReference>
<protein>
    <submittedName>
        <fullName evidence="14">Short transient receptor potential channel 6</fullName>
    </submittedName>
</protein>
<keyword evidence="13" id="KW-1185">Reference proteome</keyword>
<dbReference type="InterPro" id="IPR002153">
    <property type="entry name" value="TRPC_channel"/>
</dbReference>
<feature type="region of interest" description="Disordered" evidence="10">
    <location>
        <begin position="313"/>
        <end position="334"/>
    </location>
</feature>
<feature type="compositionally biased region" description="Acidic residues" evidence="10">
    <location>
        <begin position="149"/>
        <end position="158"/>
    </location>
</feature>
<dbReference type="RefSeq" id="XP_023933467.1">
    <property type="nucleotide sequence ID" value="XM_024077699.1"/>
</dbReference>
<keyword evidence="5 11" id="KW-1133">Transmembrane helix</keyword>
<dbReference type="GO" id="GO:0070679">
    <property type="term" value="F:inositol 1,4,5 trisphosphate binding"/>
    <property type="evidence" value="ECO:0007669"/>
    <property type="project" value="TreeGrafter"/>
</dbReference>
<feature type="transmembrane region" description="Helical" evidence="11">
    <location>
        <begin position="658"/>
        <end position="678"/>
    </location>
</feature>
<dbReference type="GO" id="GO:0015279">
    <property type="term" value="F:store-operated calcium channel activity"/>
    <property type="evidence" value="ECO:0007669"/>
    <property type="project" value="TreeGrafter"/>
</dbReference>
<feature type="region of interest" description="Disordered" evidence="10">
    <location>
        <begin position="1012"/>
        <end position="1038"/>
    </location>
</feature>
<dbReference type="Pfam" id="PF00520">
    <property type="entry name" value="Ion_trans"/>
    <property type="match status" value="1"/>
</dbReference>
<dbReference type="PANTHER" id="PTHR10117">
    <property type="entry name" value="TRANSIENT RECEPTOR POTENTIAL CHANNEL"/>
    <property type="match status" value="1"/>
</dbReference>
<evidence type="ECO:0000256" key="8">
    <source>
        <dbReference type="ARBA" id="ARBA00023136"/>
    </source>
</evidence>
<evidence type="ECO:0000256" key="2">
    <source>
        <dbReference type="ARBA" id="ARBA00022448"/>
    </source>
</evidence>
<feature type="compositionally biased region" description="Polar residues" evidence="10">
    <location>
        <begin position="283"/>
        <end position="298"/>
    </location>
</feature>
<evidence type="ECO:0000313" key="13">
    <source>
        <dbReference type="Proteomes" id="UP000085678"/>
    </source>
</evidence>
<feature type="compositionally biased region" description="Acidic residues" evidence="10">
    <location>
        <begin position="30"/>
        <end position="44"/>
    </location>
</feature>
<dbReference type="InterPro" id="IPR013555">
    <property type="entry name" value="TRP_dom"/>
</dbReference>
<feature type="transmembrane region" description="Helical" evidence="11">
    <location>
        <begin position="894"/>
        <end position="922"/>
    </location>
</feature>
<reference evidence="14" key="1">
    <citation type="submission" date="2025-08" db="UniProtKB">
        <authorList>
            <consortium name="RefSeq"/>
        </authorList>
    </citation>
    <scope>IDENTIFICATION</scope>
    <source>
        <tissue evidence="14">Gonads</tissue>
    </source>
</reference>
<comment type="subcellular location">
    <subcellularLocation>
        <location evidence="1">Membrane</location>
        <topology evidence="1">Multi-pass membrane protein</topology>
    </subcellularLocation>
</comment>
<dbReference type="GO" id="GO:0051480">
    <property type="term" value="P:regulation of cytosolic calcium ion concentration"/>
    <property type="evidence" value="ECO:0007669"/>
    <property type="project" value="TreeGrafter"/>
</dbReference>
<sequence length="1038" mass="117012">MANRRRLGSGFARNLDVVLLGNDFCSLDDEDTSQYISEPEEDSDCFTHSEKTSTSSSNDESDGEGASRWKKWLKRNPKKRKRQKDVEAVELGEIGLAEVQSTMNETLGSLRGQKDSKSNGAENVSLSGVAEGQGANQLSNEDTASKDFDDIDFIDTDSPEPRASGHMSPSKMPYVPSFDIGDSYPKNTNPSNFSMQSSGHDDSSAPLLSQSTRESPSRSKDHERGDVDGVPQASSPQNDTAEVANGTPPTSISKHSPPPPAPSHVTPLPPPPPPPLPNKDRSQTSNNQTATSKPSDQSLAEEPHALVENVDEGDYASPTGAAPHSRLPTDITSTLGDGGTYGNIEPVYHYARVTRTNRKKSKFAICCDCGSSSSSEDEGPQHPPAQPIGSKLLGPMLNTDILKRAIDNGTNLDEIKRALKQWLPLSEGDNYNPMLQAAMKNDIKVCKLLKDEAQLKIAVPHDYFCDCFLDRSDTLNHALYRVNAYRAMTSSAYLLTRKDPVKSALQLRQKLFTMARQDKEFKSEYLELTQKCETFAWEMLDLVRGRDELSLLLDKSANGCSELGRVRRVMDEGVKKFVAHPYVQRHLNMVFYGANPNLRRRLLTTNKFLKSIFIVLALPVWILLFLTYILFGAFETLEKKSKFIKWNNTFLRTPCIKFYTHSLSYFTFLLILTMYFLPDDKANVAHATDFRWSEYAIFIYVIGYFWAEMKQLRQQGTRYFHSAFNILDMLLIIFYFASFVSRIVSIVKTRQAALGVNQNTTEAYAYYYKKGRFEWEPDDPEIISDALFALANIISFSRLVYILPTFESVGPLLVVLGKMITDVFRFAALLLIVFIAFTVGLHNHYHFYAGQTLPDGSKTNSAFHGFFNTFRTLMWSIFGLGDSSSVEIHMKHEFVEIVGFIMVAIFHIVIVIMLINMLIAMMTISFEVINNDADIEWKAARTRLWLEYIGEGSTLPIPFNLIPSPKWLFYLLTCKKCKGPSRKKIEEKDRKQRTFDKKYRDIMKNLKGRYRKKAEEEQKKDVVISTQTAKPTVNGTAG</sequence>
<evidence type="ECO:0000256" key="10">
    <source>
        <dbReference type="SAM" id="MobiDB-lite"/>
    </source>
</evidence>
<feature type="compositionally biased region" description="Basic and acidic residues" evidence="10">
    <location>
        <begin position="215"/>
        <end position="227"/>
    </location>
</feature>
<accession>A0A1S3HHC4</accession>
<keyword evidence="9" id="KW-0407">Ion channel</keyword>
<feature type="transmembrane region" description="Helical" evidence="11">
    <location>
        <begin position="690"/>
        <end position="707"/>
    </location>
</feature>
<keyword evidence="8 11" id="KW-0472">Membrane</keyword>
<feature type="transmembrane region" description="Helical" evidence="11">
    <location>
        <begin position="719"/>
        <end position="740"/>
    </location>
</feature>
<feature type="compositionally biased region" description="Polar residues" evidence="10">
    <location>
        <begin position="1024"/>
        <end position="1038"/>
    </location>
</feature>
<feature type="compositionally biased region" description="Basic residues" evidence="10">
    <location>
        <begin position="68"/>
        <end position="83"/>
    </location>
</feature>
<dbReference type="AlphaFoldDB" id="A0A1S3HHC4"/>
<dbReference type="PANTHER" id="PTHR10117:SF54">
    <property type="entry name" value="TRANSIENT RECEPTOR POTENTIAL-GAMMA PROTEIN"/>
    <property type="match status" value="1"/>
</dbReference>
<feature type="compositionally biased region" description="Basic and acidic residues" evidence="10">
    <location>
        <begin position="1013"/>
        <end position="1022"/>
    </location>
</feature>
<proteinExistence type="predicted"/>
<dbReference type="InterPro" id="IPR005821">
    <property type="entry name" value="Ion_trans_dom"/>
</dbReference>
<keyword evidence="7" id="KW-0406">Ion transport</keyword>
<keyword evidence="2" id="KW-0813">Transport</keyword>
<evidence type="ECO:0000313" key="14">
    <source>
        <dbReference type="RefSeq" id="XP_023933467.1"/>
    </source>
</evidence>
<evidence type="ECO:0000256" key="9">
    <source>
        <dbReference type="ARBA" id="ARBA00023303"/>
    </source>
</evidence>
<name>A0A1S3HHC4_LINAN</name>
<dbReference type="Pfam" id="PF08344">
    <property type="entry name" value="TRP_2"/>
    <property type="match status" value="1"/>
</dbReference>
<dbReference type="InParanoid" id="A0A1S3HHC4"/>
<dbReference type="GeneID" id="106154900"/>
<dbReference type="KEGG" id="lak:106154900"/>
<gene>
    <name evidence="14" type="primary">LOC106154900</name>
</gene>
<feature type="transmembrane region" description="Helical" evidence="11">
    <location>
        <begin position="823"/>
        <end position="842"/>
    </location>
</feature>
<organism evidence="13 14">
    <name type="scientific">Lingula anatina</name>
    <name type="common">Brachiopod</name>
    <name type="synonym">Lingula unguis</name>
    <dbReference type="NCBI Taxonomy" id="7574"/>
    <lineage>
        <taxon>Eukaryota</taxon>
        <taxon>Metazoa</taxon>
        <taxon>Spiralia</taxon>
        <taxon>Lophotrochozoa</taxon>
        <taxon>Brachiopoda</taxon>
        <taxon>Linguliformea</taxon>
        <taxon>Lingulata</taxon>
        <taxon>Lingulida</taxon>
        <taxon>Linguloidea</taxon>
        <taxon>Lingulidae</taxon>
        <taxon>Lingula</taxon>
    </lineage>
</organism>
<dbReference type="Proteomes" id="UP000085678">
    <property type="component" value="Unplaced"/>
</dbReference>
<keyword evidence="6" id="KW-0040">ANK repeat</keyword>